<dbReference type="STRING" id="1121400.SAMN02746065_1457"/>
<feature type="transmembrane region" description="Helical" evidence="1">
    <location>
        <begin position="12"/>
        <end position="31"/>
    </location>
</feature>
<keyword evidence="1" id="KW-1133">Transmembrane helix</keyword>
<evidence type="ECO:0000256" key="1">
    <source>
        <dbReference type="SAM" id="Phobius"/>
    </source>
</evidence>
<evidence type="ECO:0000313" key="2">
    <source>
        <dbReference type="EMBL" id="SMD13046.1"/>
    </source>
</evidence>
<gene>
    <name evidence="2" type="ORF">SAMN02746065_1457</name>
</gene>
<keyword evidence="1" id="KW-0472">Membrane</keyword>
<dbReference type="EMBL" id="FWXY01000045">
    <property type="protein sequence ID" value="SMD13046.1"/>
    <property type="molecule type" value="Genomic_DNA"/>
</dbReference>
<organism evidence="2 3">
    <name type="scientific">Desulfocicer vacuolatum DSM 3385</name>
    <dbReference type="NCBI Taxonomy" id="1121400"/>
    <lineage>
        <taxon>Bacteria</taxon>
        <taxon>Pseudomonadati</taxon>
        <taxon>Thermodesulfobacteriota</taxon>
        <taxon>Desulfobacteria</taxon>
        <taxon>Desulfobacterales</taxon>
        <taxon>Desulfobacteraceae</taxon>
        <taxon>Desulfocicer</taxon>
    </lineage>
</organism>
<dbReference type="AlphaFoldDB" id="A0A1W2EV15"/>
<protein>
    <recommendedName>
        <fullName evidence="4">Biopolymer transport protein ExbD</fullName>
    </recommendedName>
</protein>
<evidence type="ECO:0000313" key="3">
    <source>
        <dbReference type="Proteomes" id="UP000192418"/>
    </source>
</evidence>
<reference evidence="2 3" key="1">
    <citation type="submission" date="2017-04" db="EMBL/GenBank/DDBJ databases">
        <authorList>
            <person name="Afonso C.L."/>
            <person name="Miller P.J."/>
            <person name="Scott M.A."/>
            <person name="Spackman E."/>
            <person name="Goraichik I."/>
            <person name="Dimitrov K.M."/>
            <person name="Suarez D.L."/>
            <person name="Swayne D.E."/>
        </authorList>
    </citation>
    <scope>NUCLEOTIDE SEQUENCE [LARGE SCALE GENOMIC DNA]</scope>
    <source>
        <strain evidence="2 3">DSM 3385</strain>
    </source>
</reference>
<name>A0A1W2EV15_9BACT</name>
<proteinExistence type="predicted"/>
<sequence>MLSSTNNDVEVYTVYADLFLLLFMVAVMMMGSDTSFRQSTTQAGREDRSEKPVLSLYIDLDGRLFHGNSHDQSIPEKNLVDLLKRKETTRVVLHSTGNLPIFLLSRVQEKLESSGATEVSYLIEGKHDDKNKIQ</sequence>
<evidence type="ECO:0008006" key="4">
    <source>
        <dbReference type="Google" id="ProtNLM"/>
    </source>
</evidence>
<keyword evidence="1" id="KW-0812">Transmembrane</keyword>
<keyword evidence="3" id="KW-1185">Reference proteome</keyword>
<dbReference type="RefSeq" id="WP_084071931.1">
    <property type="nucleotide sequence ID" value="NZ_FWXY01000045.1"/>
</dbReference>
<dbReference type="Proteomes" id="UP000192418">
    <property type="component" value="Unassembled WGS sequence"/>
</dbReference>
<accession>A0A1W2EV15</accession>